<keyword evidence="3" id="KW-0479">Metal-binding</keyword>
<dbReference type="PANTHER" id="PTHR22726">
    <property type="entry name" value="METALLOENDOPEPTIDASE OMA1"/>
    <property type="match status" value="1"/>
</dbReference>
<keyword evidence="5" id="KW-0862">Zinc</keyword>
<keyword evidence="2" id="KW-0645">Protease</keyword>
<evidence type="ECO:0000256" key="8">
    <source>
        <dbReference type="SAM" id="MobiDB-lite"/>
    </source>
</evidence>
<dbReference type="EMBL" id="NOXS01000035">
    <property type="protein sequence ID" value="OYQ16957.1"/>
    <property type="molecule type" value="Genomic_DNA"/>
</dbReference>
<evidence type="ECO:0000256" key="1">
    <source>
        <dbReference type="ARBA" id="ARBA00001947"/>
    </source>
</evidence>
<feature type="coiled-coil region" evidence="7">
    <location>
        <begin position="422"/>
        <end position="449"/>
    </location>
</feature>
<accession>A0A255XJ25</accession>
<keyword evidence="7" id="KW-0175">Coiled coil</keyword>
<evidence type="ECO:0000256" key="4">
    <source>
        <dbReference type="ARBA" id="ARBA00022801"/>
    </source>
</evidence>
<evidence type="ECO:0000256" key="7">
    <source>
        <dbReference type="SAM" id="Coils"/>
    </source>
</evidence>
<dbReference type="RefSeq" id="WP_094410594.1">
    <property type="nucleotide sequence ID" value="NZ_BMJZ01000003.1"/>
</dbReference>
<dbReference type="Gene3D" id="3.30.2010.10">
    <property type="entry name" value="Metalloproteases ('zincins'), catalytic domain"/>
    <property type="match status" value="1"/>
</dbReference>
<evidence type="ECO:0000313" key="11">
    <source>
        <dbReference type="Proteomes" id="UP000216361"/>
    </source>
</evidence>
<feature type="region of interest" description="Disordered" evidence="8">
    <location>
        <begin position="147"/>
        <end position="169"/>
    </location>
</feature>
<dbReference type="Gene3D" id="1.25.40.10">
    <property type="entry name" value="Tetratricopeptide repeat domain"/>
    <property type="match status" value="1"/>
</dbReference>
<keyword evidence="4" id="KW-0378">Hydrolase</keyword>
<dbReference type="GO" id="GO:0004222">
    <property type="term" value="F:metalloendopeptidase activity"/>
    <property type="evidence" value="ECO:0007669"/>
    <property type="project" value="InterPro"/>
</dbReference>
<dbReference type="GO" id="GO:0051603">
    <property type="term" value="P:proteolysis involved in protein catabolic process"/>
    <property type="evidence" value="ECO:0007669"/>
    <property type="project" value="TreeGrafter"/>
</dbReference>
<dbReference type="SUPFAM" id="SSF48452">
    <property type="entry name" value="TPR-like"/>
    <property type="match status" value="1"/>
</dbReference>
<evidence type="ECO:0000256" key="5">
    <source>
        <dbReference type="ARBA" id="ARBA00022833"/>
    </source>
</evidence>
<dbReference type="Proteomes" id="UP000216361">
    <property type="component" value="Unassembled WGS sequence"/>
</dbReference>
<dbReference type="InterPro" id="IPR051156">
    <property type="entry name" value="Mito/Outer_Membr_Metalloprot"/>
</dbReference>
<dbReference type="CDD" id="cd07324">
    <property type="entry name" value="M48C_Oma1-like"/>
    <property type="match status" value="1"/>
</dbReference>
<feature type="domain" description="Peptidase M48" evidence="9">
    <location>
        <begin position="41"/>
        <end position="243"/>
    </location>
</feature>
<gene>
    <name evidence="10" type="ORF">CHR90_18515</name>
</gene>
<feature type="compositionally biased region" description="Polar residues" evidence="8">
    <location>
        <begin position="152"/>
        <end position="162"/>
    </location>
</feature>
<evidence type="ECO:0000256" key="3">
    <source>
        <dbReference type="ARBA" id="ARBA00022723"/>
    </source>
</evidence>
<evidence type="ECO:0000313" key="10">
    <source>
        <dbReference type="EMBL" id="OYQ16957.1"/>
    </source>
</evidence>
<dbReference type="InterPro" id="IPR011990">
    <property type="entry name" value="TPR-like_helical_dom_sf"/>
</dbReference>
<comment type="caution">
    <text evidence="10">The sequence shown here is derived from an EMBL/GenBank/DDBJ whole genome shotgun (WGS) entry which is preliminary data.</text>
</comment>
<protein>
    <recommendedName>
        <fullName evidence="9">Peptidase M48 domain-containing protein</fullName>
    </recommendedName>
</protein>
<dbReference type="Pfam" id="PF01435">
    <property type="entry name" value="Peptidase_M48"/>
    <property type="match status" value="1"/>
</dbReference>
<dbReference type="GO" id="GO:0046872">
    <property type="term" value="F:metal ion binding"/>
    <property type="evidence" value="ECO:0007669"/>
    <property type="project" value="UniProtKB-KW"/>
</dbReference>
<dbReference type="GO" id="GO:0016020">
    <property type="term" value="C:membrane"/>
    <property type="evidence" value="ECO:0007669"/>
    <property type="project" value="TreeGrafter"/>
</dbReference>
<evidence type="ECO:0000259" key="9">
    <source>
        <dbReference type="Pfam" id="PF01435"/>
    </source>
</evidence>
<dbReference type="PANTHER" id="PTHR22726:SF1">
    <property type="entry name" value="METALLOENDOPEPTIDASE OMA1, MITOCHONDRIAL"/>
    <property type="match status" value="1"/>
</dbReference>
<evidence type="ECO:0000256" key="2">
    <source>
        <dbReference type="ARBA" id="ARBA00022670"/>
    </source>
</evidence>
<organism evidence="10 11">
    <name type="scientific">Elstera cyanobacteriorum</name>
    <dbReference type="NCBI Taxonomy" id="2022747"/>
    <lineage>
        <taxon>Bacteria</taxon>
        <taxon>Pseudomonadati</taxon>
        <taxon>Pseudomonadota</taxon>
        <taxon>Alphaproteobacteria</taxon>
        <taxon>Rhodospirillales</taxon>
        <taxon>Rhodospirillaceae</taxon>
        <taxon>Elstera</taxon>
    </lineage>
</organism>
<dbReference type="InterPro" id="IPR001915">
    <property type="entry name" value="Peptidase_M48"/>
</dbReference>
<proteinExistence type="predicted"/>
<keyword evidence="6" id="KW-0482">Metalloprotease</keyword>
<comment type="cofactor">
    <cofactor evidence="1">
        <name>Zn(2+)</name>
        <dbReference type="ChEBI" id="CHEBI:29105"/>
    </cofactor>
</comment>
<sequence>MTKRAPLLKRLIAGTLAGTLLLVGGTLPARAQGLSLVRDAEVETSIRIMATPLFEAAGLRPEAVSINLINDKRLNAFVAGGQNLFLNTGLLVRADNAGQVLGVIAHETGHMEGGHLAKLPGAIREAMIGSLLETLLAMGAVVAAGSQRSRDTQVPSSNTGSPVTGGGGGQSAAMRNLFSFTRTQETAADAAGVSLLDQTRQSSRGFLEFMEILANQEYLALERQDPYARTHPLSRERVEFLRNHVANSPLSNTPVAPQYAAMHKRIKAKLIGFLEPQAIVFQRYPTTDTSLEARYARAIAYYRVPDLQQALRTVDSLLADAPTDPFFWELKGQMLFENGKALEAREPYEKAVQFSKGIPLLKVDLAQVLLAAADAQSGQAATDLAKRAQNLLLDAQTQEGQSPKLWRLLAVTYGRENNIGLAALATAELAMLEGRYRDARDQARRALKLLPAGVPGQLRAQDLESQAIREFERARE</sequence>
<keyword evidence="11" id="KW-1185">Reference proteome</keyword>
<dbReference type="OrthoDB" id="9814887at2"/>
<name>A0A255XJ25_9PROT</name>
<dbReference type="AlphaFoldDB" id="A0A255XJ25"/>
<evidence type="ECO:0000256" key="6">
    <source>
        <dbReference type="ARBA" id="ARBA00023049"/>
    </source>
</evidence>
<reference evidence="10 11" key="1">
    <citation type="submission" date="2017-07" db="EMBL/GenBank/DDBJ databases">
        <title>Elstera cyanobacteriorum sp. nov., a novel bacterium isolated from cyanobacterial aggregates in a eutrophic lake.</title>
        <authorList>
            <person name="Cai H."/>
        </authorList>
    </citation>
    <scope>NUCLEOTIDE SEQUENCE [LARGE SCALE GENOMIC DNA]</scope>
    <source>
        <strain evidence="10 11">TH019</strain>
    </source>
</reference>